<dbReference type="EMBL" id="DXFQ01000047">
    <property type="protein sequence ID" value="HIX19522.1"/>
    <property type="molecule type" value="Genomic_DNA"/>
</dbReference>
<dbReference type="Pfam" id="PF01259">
    <property type="entry name" value="SAICAR_synt"/>
    <property type="match status" value="1"/>
</dbReference>
<dbReference type="SUPFAM" id="SSF56104">
    <property type="entry name" value="SAICAR synthase-like"/>
    <property type="match status" value="1"/>
</dbReference>
<keyword evidence="3 8" id="KW-0436">Ligase</keyword>
<dbReference type="InterPro" id="IPR050089">
    <property type="entry name" value="SAICAR_synthetase"/>
</dbReference>
<dbReference type="FunFam" id="3.30.470.20:FF:000006">
    <property type="entry name" value="Phosphoribosylaminoimidazole-succinocarboxamide synthase"/>
    <property type="match status" value="1"/>
</dbReference>
<comment type="pathway">
    <text evidence="1 8">Purine metabolism; IMP biosynthesis via de novo pathway; 5-amino-1-(5-phospho-D-ribosyl)imidazole-4-carboxamide from 5-amino-1-(5-phospho-D-ribosyl)imidazole-4-carboxylate: step 1/2.</text>
</comment>
<comment type="catalytic activity">
    <reaction evidence="7 8">
        <text>5-amino-1-(5-phospho-D-ribosyl)imidazole-4-carboxylate + L-aspartate + ATP = (2S)-2-[5-amino-1-(5-phospho-beta-D-ribosyl)imidazole-4-carboxamido]succinate + ADP + phosphate + 2 H(+)</text>
        <dbReference type="Rhea" id="RHEA:22628"/>
        <dbReference type="ChEBI" id="CHEBI:15378"/>
        <dbReference type="ChEBI" id="CHEBI:29991"/>
        <dbReference type="ChEBI" id="CHEBI:30616"/>
        <dbReference type="ChEBI" id="CHEBI:43474"/>
        <dbReference type="ChEBI" id="CHEBI:58443"/>
        <dbReference type="ChEBI" id="CHEBI:77657"/>
        <dbReference type="ChEBI" id="CHEBI:456216"/>
        <dbReference type="EC" id="6.3.2.6"/>
    </reaction>
</comment>
<proteinExistence type="inferred from homology"/>
<dbReference type="HAMAP" id="MF_00137">
    <property type="entry name" value="SAICAR_synth"/>
    <property type="match status" value="1"/>
</dbReference>
<dbReference type="PANTHER" id="PTHR43599:SF3">
    <property type="entry name" value="SI:DKEY-6E2.2"/>
    <property type="match status" value="1"/>
</dbReference>
<dbReference type="PROSITE" id="PS01058">
    <property type="entry name" value="SAICAR_SYNTHETASE_2"/>
    <property type="match status" value="1"/>
</dbReference>
<evidence type="ECO:0000313" key="10">
    <source>
        <dbReference type="EMBL" id="HIX19522.1"/>
    </source>
</evidence>
<reference evidence="10" key="2">
    <citation type="submission" date="2021-04" db="EMBL/GenBank/DDBJ databases">
        <authorList>
            <person name="Gilroy R."/>
        </authorList>
    </citation>
    <scope>NUCLEOTIDE SEQUENCE</scope>
    <source>
        <strain evidence="10">14975</strain>
    </source>
</reference>
<dbReference type="Proteomes" id="UP000823964">
    <property type="component" value="Unassembled WGS sequence"/>
</dbReference>
<dbReference type="GO" id="GO:0006189">
    <property type="term" value="P:'de novo' IMP biosynthetic process"/>
    <property type="evidence" value="ECO:0007669"/>
    <property type="project" value="UniProtKB-UniRule"/>
</dbReference>
<keyword evidence="6 8" id="KW-0067">ATP-binding</keyword>
<dbReference type="InterPro" id="IPR033934">
    <property type="entry name" value="SAICAR_synt_PurC"/>
</dbReference>
<evidence type="ECO:0000256" key="5">
    <source>
        <dbReference type="ARBA" id="ARBA00022755"/>
    </source>
</evidence>
<protein>
    <recommendedName>
        <fullName evidence="8">Phosphoribosylaminoimidazole-succinocarboxamide synthase</fullName>
        <ecNumber evidence="8">6.3.2.6</ecNumber>
    </recommendedName>
    <alternativeName>
        <fullName evidence="8">SAICAR synthetase</fullName>
    </alternativeName>
</protein>
<dbReference type="Gene3D" id="3.30.470.20">
    <property type="entry name" value="ATP-grasp fold, B domain"/>
    <property type="match status" value="1"/>
</dbReference>
<comment type="caution">
    <text evidence="10">The sequence shown here is derived from an EMBL/GenBank/DDBJ whole genome shotgun (WGS) entry which is preliminary data.</text>
</comment>
<comment type="similarity">
    <text evidence="2 8">Belongs to the SAICAR synthetase family.</text>
</comment>
<evidence type="ECO:0000313" key="11">
    <source>
        <dbReference type="Proteomes" id="UP000823964"/>
    </source>
</evidence>
<evidence type="ECO:0000256" key="3">
    <source>
        <dbReference type="ARBA" id="ARBA00022598"/>
    </source>
</evidence>
<dbReference type="InterPro" id="IPR018236">
    <property type="entry name" value="SAICAR_synthetase_CS"/>
</dbReference>
<dbReference type="CDD" id="cd01415">
    <property type="entry name" value="SAICAR_synt_PurC"/>
    <property type="match status" value="1"/>
</dbReference>
<dbReference type="NCBIfam" id="TIGR00081">
    <property type="entry name" value="purC"/>
    <property type="match status" value="1"/>
</dbReference>
<keyword evidence="4 8" id="KW-0547">Nucleotide-binding</keyword>
<evidence type="ECO:0000259" key="9">
    <source>
        <dbReference type="Pfam" id="PF01259"/>
    </source>
</evidence>
<feature type="domain" description="SAICAR synthetase/ADE2 N-terminal" evidence="9">
    <location>
        <begin position="4"/>
        <end position="231"/>
    </location>
</feature>
<sequence length="234" mass="26766">MEPIYEGKAKRLFTTEDPNVLRMEFKDSATAFNGVKKEDFANKGRMNKAITLIIYRMLEDRGVKTHLVDDVDDINLLVRKVSIMPLEVIVRNVAAGSFSKRMGIKEGTPFKKPIVEFSYKDDALNDPFINDDYAREVGAATEEECAYIKKMALLINETLKEFFLKANLRLIDFKIEFGRLATDPTAIVLADEISPDTCRLWDVTTGKKMDKDRFRQGLGEFMESYAEVLSRLQK</sequence>
<evidence type="ECO:0000256" key="4">
    <source>
        <dbReference type="ARBA" id="ARBA00022741"/>
    </source>
</evidence>
<evidence type="ECO:0000256" key="7">
    <source>
        <dbReference type="ARBA" id="ARBA00048475"/>
    </source>
</evidence>
<name>A0A9D2AGW6_9BACT</name>
<accession>A0A9D2AGW6</accession>
<dbReference type="EC" id="6.3.2.6" evidence="8"/>
<dbReference type="InterPro" id="IPR001636">
    <property type="entry name" value="SAICAR_synth"/>
</dbReference>
<evidence type="ECO:0000256" key="8">
    <source>
        <dbReference type="HAMAP-Rule" id="MF_00137"/>
    </source>
</evidence>
<evidence type="ECO:0000256" key="1">
    <source>
        <dbReference type="ARBA" id="ARBA00004672"/>
    </source>
</evidence>
<dbReference type="GO" id="GO:0009236">
    <property type="term" value="P:cobalamin biosynthetic process"/>
    <property type="evidence" value="ECO:0007669"/>
    <property type="project" value="InterPro"/>
</dbReference>
<dbReference type="Gene3D" id="3.30.200.20">
    <property type="entry name" value="Phosphorylase Kinase, domain 1"/>
    <property type="match status" value="1"/>
</dbReference>
<keyword evidence="5 8" id="KW-0658">Purine biosynthesis</keyword>
<dbReference type="PANTHER" id="PTHR43599">
    <property type="entry name" value="MULTIFUNCTIONAL PROTEIN ADE2"/>
    <property type="match status" value="1"/>
</dbReference>
<dbReference type="AlphaFoldDB" id="A0A9D2AGW6"/>
<evidence type="ECO:0000256" key="6">
    <source>
        <dbReference type="ARBA" id="ARBA00022840"/>
    </source>
</evidence>
<evidence type="ECO:0000256" key="2">
    <source>
        <dbReference type="ARBA" id="ARBA00010190"/>
    </source>
</evidence>
<organism evidence="10 11">
    <name type="scientific">Candidatus Akkermansia intestinigallinarum</name>
    <dbReference type="NCBI Taxonomy" id="2838431"/>
    <lineage>
        <taxon>Bacteria</taxon>
        <taxon>Pseudomonadati</taxon>
        <taxon>Verrucomicrobiota</taxon>
        <taxon>Verrucomicrobiia</taxon>
        <taxon>Verrucomicrobiales</taxon>
        <taxon>Akkermansiaceae</taxon>
        <taxon>Akkermansia</taxon>
    </lineage>
</organism>
<dbReference type="GO" id="GO:0004639">
    <property type="term" value="F:phosphoribosylaminoimidazolesuccinocarboxamide synthase activity"/>
    <property type="evidence" value="ECO:0007669"/>
    <property type="project" value="UniProtKB-UniRule"/>
</dbReference>
<reference evidence="10" key="1">
    <citation type="journal article" date="2021" name="PeerJ">
        <title>Extensive microbial diversity within the chicken gut microbiome revealed by metagenomics and culture.</title>
        <authorList>
            <person name="Gilroy R."/>
            <person name="Ravi A."/>
            <person name="Getino M."/>
            <person name="Pursley I."/>
            <person name="Horton D.L."/>
            <person name="Alikhan N.F."/>
            <person name="Baker D."/>
            <person name="Gharbi K."/>
            <person name="Hall N."/>
            <person name="Watson M."/>
            <person name="Adriaenssens E.M."/>
            <person name="Foster-Nyarko E."/>
            <person name="Jarju S."/>
            <person name="Secka A."/>
            <person name="Antonio M."/>
            <person name="Oren A."/>
            <person name="Chaudhuri R.R."/>
            <person name="La Ragione R."/>
            <person name="Hildebrand F."/>
            <person name="Pallen M.J."/>
        </authorList>
    </citation>
    <scope>NUCLEOTIDE SEQUENCE</scope>
    <source>
        <strain evidence="10">14975</strain>
    </source>
</reference>
<dbReference type="GO" id="GO:0005524">
    <property type="term" value="F:ATP binding"/>
    <property type="evidence" value="ECO:0007669"/>
    <property type="project" value="UniProtKB-KW"/>
</dbReference>
<gene>
    <name evidence="8" type="primary">purC</name>
    <name evidence="10" type="ORF">H9862_02835</name>
</gene>
<dbReference type="InterPro" id="IPR028923">
    <property type="entry name" value="SAICAR_synt/ADE2_N"/>
</dbReference>